<name>A0A077WSN3_9FUNG</name>
<accession>A0A077WSN3</accession>
<feature type="region of interest" description="Disordered" evidence="3">
    <location>
        <begin position="130"/>
        <end position="245"/>
    </location>
</feature>
<evidence type="ECO:0000259" key="4">
    <source>
        <dbReference type="PROSITE" id="PS50002"/>
    </source>
</evidence>
<dbReference type="InterPro" id="IPR036028">
    <property type="entry name" value="SH3-like_dom_sf"/>
</dbReference>
<dbReference type="OrthoDB" id="10255964at2759"/>
<organism evidence="5">
    <name type="scientific">Lichtheimia ramosa</name>
    <dbReference type="NCBI Taxonomy" id="688394"/>
    <lineage>
        <taxon>Eukaryota</taxon>
        <taxon>Fungi</taxon>
        <taxon>Fungi incertae sedis</taxon>
        <taxon>Mucoromycota</taxon>
        <taxon>Mucoromycotina</taxon>
        <taxon>Mucoromycetes</taxon>
        <taxon>Mucorales</taxon>
        <taxon>Lichtheimiaceae</taxon>
        <taxon>Lichtheimia</taxon>
    </lineage>
</organism>
<proteinExistence type="predicted"/>
<evidence type="ECO:0000256" key="1">
    <source>
        <dbReference type="ARBA" id="ARBA00022443"/>
    </source>
</evidence>
<dbReference type="Gene3D" id="2.30.30.40">
    <property type="entry name" value="SH3 Domains"/>
    <property type="match status" value="1"/>
</dbReference>
<dbReference type="InterPro" id="IPR001452">
    <property type="entry name" value="SH3_domain"/>
</dbReference>
<reference evidence="5" key="1">
    <citation type="journal article" date="2014" name="Genome Announc.">
        <title>De novo whole-genome sequence and genome annotation of Lichtheimia ramosa.</title>
        <authorList>
            <person name="Linde J."/>
            <person name="Schwartze V."/>
            <person name="Binder U."/>
            <person name="Lass-Florl C."/>
            <person name="Voigt K."/>
            <person name="Horn F."/>
        </authorList>
    </citation>
    <scope>NUCLEOTIDE SEQUENCE</scope>
    <source>
        <strain evidence="5">JMRC FSU:6197</strain>
    </source>
</reference>
<feature type="compositionally biased region" description="Low complexity" evidence="3">
    <location>
        <begin position="49"/>
        <end position="60"/>
    </location>
</feature>
<feature type="compositionally biased region" description="Pro residues" evidence="3">
    <location>
        <begin position="196"/>
        <end position="221"/>
    </location>
</feature>
<feature type="compositionally biased region" description="Pro residues" evidence="3">
    <location>
        <begin position="136"/>
        <end position="145"/>
    </location>
</feature>
<dbReference type="InterPro" id="IPR050670">
    <property type="entry name" value="STAM"/>
</dbReference>
<feature type="compositionally biased region" description="Low complexity" evidence="3">
    <location>
        <begin position="171"/>
        <end position="180"/>
    </location>
</feature>
<evidence type="ECO:0000256" key="3">
    <source>
        <dbReference type="SAM" id="MobiDB-lite"/>
    </source>
</evidence>
<feature type="compositionally biased region" description="Low complexity" evidence="3">
    <location>
        <begin position="222"/>
        <end position="233"/>
    </location>
</feature>
<sequence>MSNKETAFANHVLASIKKDLDFLKQQQYLTPAAYEEIKRNLPNTITATPAAASPAATRSVPSPPSYDNAAPKSLATAEALYDFNGPNPQDLSFRQGEIIQVTEYVNNDWWRGTLNGKTGLFPSNYVQKKEPVAAATPPPPPPATPPRQNTNQSYGGYPPAPPQEKGFNGASPYSAPGGYSQPPPAYPAPQAASYATPPPQAQSYAAPPPQPSPYAAPPVQPAPSAAPVAAAPQEEGSKFSGMLGKVGSNVANAATWGFGATLGSEAAQSIF</sequence>
<dbReference type="PROSITE" id="PS50002">
    <property type="entry name" value="SH3"/>
    <property type="match status" value="1"/>
</dbReference>
<dbReference type="FunFam" id="2.30.30.40:FF:000072">
    <property type="entry name" value="Unconventional Myosin IB"/>
    <property type="match status" value="1"/>
</dbReference>
<protein>
    <recommendedName>
        <fullName evidence="4">SH3 domain-containing protein</fullName>
    </recommendedName>
</protein>
<dbReference type="PRINTS" id="PR00452">
    <property type="entry name" value="SH3DOMAIN"/>
</dbReference>
<evidence type="ECO:0000313" key="5">
    <source>
        <dbReference type="EMBL" id="CDS10269.1"/>
    </source>
</evidence>
<dbReference type="PANTHER" id="PTHR45929:SF7">
    <property type="entry name" value="LAS SEVENTEEN-BINDING PROTEIN 1"/>
    <property type="match status" value="1"/>
</dbReference>
<dbReference type="Pfam" id="PF00018">
    <property type="entry name" value="SH3_1"/>
    <property type="match status" value="1"/>
</dbReference>
<gene>
    <name evidence="5" type="ORF">LRAMOSA02945</name>
</gene>
<evidence type="ECO:0000256" key="2">
    <source>
        <dbReference type="PROSITE-ProRule" id="PRU00192"/>
    </source>
</evidence>
<dbReference type="EMBL" id="LK023335">
    <property type="protein sequence ID" value="CDS10269.1"/>
    <property type="molecule type" value="Genomic_DNA"/>
</dbReference>
<dbReference type="PRINTS" id="PR01887">
    <property type="entry name" value="SPECTRNALPHA"/>
</dbReference>
<dbReference type="AlphaFoldDB" id="A0A077WSN3"/>
<dbReference type="PANTHER" id="PTHR45929">
    <property type="entry name" value="JAK PATHWAY SIGNAL TRANSDUCTION ADAPTOR MOLECULE"/>
    <property type="match status" value="1"/>
</dbReference>
<keyword evidence="1 2" id="KW-0728">SH3 domain</keyword>
<feature type="region of interest" description="Disordered" evidence="3">
    <location>
        <begin position="49"/>
        <end position="70"/>
    </location>
</feature>
<feature type="domain" description="SH3" evidence="4">
    <location>
        <begin position="72"/>
        <end position="131"/>
    </location>
</feature>
<dbReference type="SMART" id="SM00326">
    <property type="entry name" value="SH3"/>
    <property type="match status" value="1"/>
</dbReference>
<dbReference type="SUPFAM" id="SSF50044">
    <property type="entry name" value="SH3-domain"/>
    <property type="match status" value="1"/>
</dbReference>
<dbReference type="CDD" id="cd00174">
    <property type="entry name" value="SH3"/>
    <property type="match status" value="1"/>
</dbReference>